<feature type="region of interest" description="Disordered" evidence="1">
    <location>
        <begin position="338"/>
        <end position="404"/>
    </location>
</feature>
<dbReference type="InterPro" id="IPR006886">
    <property type="entry name" value="RNA_pol_III_Rpc5"/>
</dbReference>
<name>A0AAN6JTD7_9BASI</name>
<feature type="region of interest" description="Disordered" evidence="1">
    <location>
        <begin position="198"/>
        <end position="270"/>
    </location>
</feature>
<feature type="region of interest" description="Disordered" evidence="1">
    <location>
        <begin position="101"/>
        <end position="138"/>
    </location>
</feature>
<feature type="compositionally biased region" description="Gly residues" evidence="1">
    <location>
        <begin position="389"/>
        <end position="403"/>
    </location>
</feature>
<evidence type="ECO:0000313" key="2">
    <source>
        <dbReference type="EMBL" id="KAK0549782.1"/>
    </source>
</evidence>
<organism evidence="2 3">
    <name type="scientific">Tilletia horrida</name>
    <dbReference type="NCBI Taxonomy" id="155126"/>
    <lineage>
        <taxon>Eukaryota</taxon>
        <taxon>Fungi</taxon>
        <taxon>Dikarya</taxon>
        <taxon>Basidiomycota</taxon>
        <taxon>Ustilaginomycotina</taxon>
        <taxon>Exobasidiomycetes</taxon>
        <taxon>Tilletiales</taxon>
        <taxon>Tilletiaceae</taxon>
        <taxon>Tilletia</taxon>
    </lineage>
</organism>
<feature type="compositionally biased region" description="Low complexity" evidence="1">
    <location>
        <begin position="52"/>
        <end position="69"/>
    </location>
</feature>
<dbReference type="GO" id="GO:0005666">
    <property type="term" value="C:RNA polymerase III complex"/>
    <property type="evidence" value="ECO:0007669"/>
    <property type="project" value="TreeGrafter"/>
</dbReference>
<evidence type="ECO:0000256" key="1">
    <source>
        <dbReference type="SAM" id="MobiDB-lite"/>
    </source>
</evidence>
<comment type="caution">
    <text evidence="2">The sequence shown here is derived from an EMBL/GenBank/DDBJ whole genome shotgun (WGS) entry which is preliminary data.</text>
</comment>
<dbReference type="AlphaFoldDB" id="A0AAN6JTD7"/>
<dbReference type="Proteomes" id="UP001176517">
    <property type="component" value="Unassembled WGS sequence"/>
</dbReference>
<dbReference type="GO" id="GO:0042797">
    <property type="term" value="P:tRNA transcription by RNA polymerase III"/>
    <property type="evidence" value="ECO:0007669"/>
    <property type="project" value="TreeGrafter"/>
</dbReference>
<dbReference type="PANTHER" id="PTHR12069">
    <property type="entry name" value="DNA-DIRECTED RNA POLYMERASES III 80 KDA POLYPEPTIDE RNA POLYMERASE III SUBUNIT 5"/>
    <property type="match status" value="1"/>
</dbReference>
<feature type="compositionally biased region" description="Low complexity" evidence="1">
    <location>
        <begin position="221"/>
        <end position="234"/>
    </location>
</feature>
<dbReference type="PANTHER" id="PTHR12069:SF0">
    <property type="entry name" value="DNA-DIRECTED RNA POLYMERASE III SUBUNIT RPC5"/>
    <property type="match status" value="1"/>
</dbReference>
<feature type="compositionally biased region" description="Low complexity" evidence="1">
    <location>
        <begin position="250"/>
        <end position="267"/>
    </location>
</feature>
<feature type="compositionally biased region" description="Acidic residues" evidence="1">
    <location>
        <begin position="20"/>
        <end position="49"/>
    </location>
</feature>
<feature type="region of interest" description="Disordered" evidence="1">
    <location>
        <begin position="1"/>
        <end position="78"/>
    </location>
</feature>
<accession>A0AAN6JTD7</accession>
<proteinExistence type="predicted"/>
<evidence type="ECO:0000313" key="3">
    <source>
        <dbReference type="Proteomes" id="UP001176517"/>
    </source>
</evidence>
<sequence length="471" mass="49846">MSGSSQPRAPKSSTSTNDSIGDELLEDHMEVDELEDTLADMSGEEEEDTPGSSSTSTARAARSASRSTSKPGSSRFDHPDIIHRVPIYLSLSCANIRASQMTPATGGQSPFPFPSKPSVSSSTSANQGPGQKPGPTLHAFGYPILPSRQPLPVPESARARNLRPTMRWKSRNNIVQIELPVDNHPDAYNEYRGEEYERGAERARKMTGAPGASDPLLPPTSSAASSSRGISSSATLQSAMAGSRSRSKDGSSSSGLSSSTNPHSTSGKLERTRLESLEIPAHYAETFVGVIRDGALHITPLDSTCHLRPTLHYLDALDDIEKQEKKRARAIAAQQAAAATASDMELSGLSSGGEESSSRPAPPPSSAAGKKAVNLSVTMRGEAGESRQRGGGGPGGGGGGGRFGVSSIGAGADARDALMGAVWDAESERWVDLEWYDEETEEAAKFYDTHLFATNSRPLKNQTRQAEYVCT</sequence>
<reference evidence="2" key="1">
    <citation type="journal article" date="2023" name="PhytoFront">
        <title>Draft Genome Resources of Seven Strains of Tilletia horrida, Causal Agent of Kernel Smut of Rice.</title>
        <authorList>
            <person name="Khanal S."/>
            <person name="Antony Babu S."/>
            <person name="Zhou X.G."/>
        </authorList>
    </citation>
    <scope>NUCLEOTIDE SEQUENCE</scope>
    <source>
        <strain evidence="2">TX6</strain>
    </source>
</reference>
<protein>
    <submittedName>
        <fullName evidence="2">Uncharacterized protein</fullName>
    </submittedName>
</protein>
<dbReference type="EMBL" id="JAPDMZ010000105">
    <property type="protein sequence ID" value="KAK0549782.1"/>
    <property type="molecule type" value="Genomic_DNA"/>
</dbReference>
<dbReference type="Pfam" id="PF04801">
    <property type="entry name" value="RPC5"/>
    <property type="match status" value="1"/>
</dbReference>
<gene>
    <name evidence="2" type="ORF">OC846_003938</name>
</gene>
<keyword evidence="3" id="KW-1185">Reference proteome</keyword>
<feature type="compositionally biased region" description="Low complexity" evidence="1">
    <location>
        <begin position="338"/>
        <end position="359"/>
    </location>
</feature>
<feature type="compositionally biased region" description="Polar residues" evidence="1">
    <location>
        <begin position="1"/>
        <end position="19"/>
    </location>
</feature>